<dbReference type="Gene3D" id="1.10.10.10">
    <property type="entry name" value="Winged helix-like DNA-binding domain superfamily/Winged helix DNA-binding domain"/>
    <property type="match status" value="1"/>
</dbReference>
<dbReference type="Pfam" id="PF00126">
    <property type="entry name" value="HTH_1"/>
    <property type="match status" value="1"/>
</dbReference>
<comment type="caution">
    <text evidence="6">The sequence shown here is derived from an EMBL/GenBank/DDBJ whole genome shotgun (WGS) entry which is preliminary data.</text>
</comment>
<dbReference type="InterPro" id="IPR000847">
    <property type="entry name" value="LysR_HTH_N"/>
</dbReference>
<accession>A0AA37RUA6</accession>
<keyword evidence="3" id="KW-0238">DNA-binding</keyword>
<dbReference type="EMBL" id="BSNC01000003">
    <property type="protein sequence ID" value="GLP95685.1"/>
    <property type="molecule type" value="Genomic_DNA"/>
</dbReference>
<dbReference type="InterPro" id="IPR005119">
    <property type="entry name" value="LysR_subst-bd"/>
</dbReference>
<comment type="similarity">
    <text evidence="1">Belongs to the LysR transcriptional regulatory family.</text>
</comment>
<name>A0AA37RUA6_9GAMM</name>
<dbReference type="GO" id="GO:0000976">
    <property type="term" value="F:transcription cis-regulatory region binding"/>
    <property type="evidence" value="ECO:0007669"/>
    <property type="project" value="TreeGrafter"/>
</dbReference>
<evidence type="ECO:0000313" key="6">
    <source>
        <dbReference type="EMBL" id="GLP95685.1"/>
    </source>
</evidence>
<reference evidence="6" key="2">
    <citation type="submission" date="2023-01" db="EMBL/GenBank/DDBJ databases">
        <title>Draft genome sequence of Paraferrimonas sedimenticola strain NBRC 101628.</title>
        <authorList>
            <person name="Sun Q."/>
            <person name="Mori K."/>
        </authorList>
    </citation>
    <scope>NUCLEOTIDE SEQUENCE</scope>
    <source>
        <strain evidence="6">NBRC 101628</strain>
    </source>
</reference>
<dbReference type="PROSITE" id="PS50931">
    <property type="entry name" value="HTH_LYSR"/>
    <property type="match status" value="1"/>
</dbReference>
<organism evidence="6 7">
    <name type="scientific">Paraferrimonas sedimenticola</name>
    <dbReference type="NCBI Taxonomy" id="375674"/>
    <lineage>
        <taxon>Bacteria</taxon>
        <taxon>Pseudomonadati</taxon>
        <taxon>Pseudomonadota</taxon>
        <taxon>Gammaproteobacteria</taxon>
        <taxon>Alteromonadales</taxon>
        <taxon>Ferrimonadaceae</taxon>
        <taxon>Paraferrimonas</taxon>
    </lineage>
</organism>
<dbReference type="PANTHER" id="PTHR30126:SF91">
    <property type="entry name" value="LYSR FAMILY TRANSCRIPTIONAL REGULATOR"/>
    <property type="match status" value="1"/>
</dbReference>
<dbReference type="Pfam" id="PF03466">
    <property type="entry name" value="LysR_substrate"/>
    <property type="match status" value="1"/>
</dbReference>
<reference evidence="6" key="1">
    <citation type="journal article" date="2014" name="Int. J. Syst. Evol. Microbiol.">
        <title>Complete genome sequence of Corynebacterium casei LMG S-19264T (=DSM 44701T), isolated from a smear-ripened cheese.</title>
        <authorList>
            <consortium name="US DOE Joint Genome Institute (JGI-PGF)"/>
            <person name="Walter F."/>
            <person name="Albersmeier A."/>
            <person name="Kalinowski J."/>
            <person name="Ruckert C."/>
        </authorList>
    </citation>
    <scope>NUCLEOTIDE SEQUENCE</scope>
    <source>
        <strain evidence="6">NBRC 101628</strain>
    </source>
</reference>
<gene>
    <name evidence="6" type="ORF">GCM10007895_09910</name>
</gene>
<dbReference type="Proteomes" id="UP001161422">
    <property type="component" value="Unassembled WGS sequence"/>
</dbReference>
<dbReference type="Gene3D" id="3.40.190.290">
    <property type="match status" value="1"/>
</dbReference>
<dbReference type="PANTHER" id="PTHR30126">
    <property type="entry name" value="HTH-TYPE TRANSCRIPTIONAL REGULATOR"/>
    <property type="match status" value="1"/>
</dbReference>
<evidence type="ECO:0000259" key="5">
    <source>
        <dbReference type="PROSITE" id="PS50931"/>
    </source>
</evidence>
<dbReference type="AlphaFoldDB" id="A0AA37RUA6"/>
<dbReference type="RefSeq" id="WP_095505675.1">
    <property type="nucleotide sequence ID" value="NZ_BSNC01000003.1"/>
</dbReference>
<evidence type="ECO:0000313" key="7">
    <source>
        <dbReference type="Proteomes" id="UP001161422"/>
    </source>
</evidence>
<dbReference type="CDD" id="cd05466">
    <property type="entry name" value="PBP2_LTTR_substrate"/>
    <property type="match status" value="1"/>
</dbReference>
<dbReference type="SUPFAM" id="SSF53850">
    <property type="entry name" value="Periplasmic binding protein-like II"/>
    <property type="match status" value="1"/>
</dbReference>
<evidence type="ECO:0000256" key="3">
    <source>
        <dbReference type="ARBA" id="ARBA00023125"/>
    </source>
</evidence>
<dbReference type="InterPro" id="IPR036390">
    <property type="entry name" value="WH_DNA-bd_sf"/>
</dbReference>
<sequence>MAYTLDQLRAFVATVEGGSFRAAGLTIGKHSSTVSEQVANLEIDLGVDLFERSGRGIQLTEEGQDLYEHAKPVLRESDFFQAKADSLHQDHPTKFTLAIETCLRCPEVVACYQAVLEEFPGITLTVLNGDVDQVYAWLRSGKADVGLIPTNFQGNNEFAYSRGFSFAISNVVSREVFDEGASMSAMTLRSIPQILHSFMLNAGLEEVHRESHRVLVSNNANEMIEMSIAGLGWARVPTFLVERHSQYHKLRSFEVDDARQEQWWSELLHNSGRRPDRAMRLFMEKVKQIPNKL</sequence>
<keyword evidence="7" id="KW-1185">Reference proteome</keyword>
<evidence type="ECO:0000256" key="1">
    <source>
        <dbReference type="ARBA" id="ARBA00009437"/>
    </source>
</evidence>
<protein>
    <submittedName>
        <fullName evidence="6">Transcriptional regulator</fullName>
    </submittedName>
</protein>
<feature type="domain" description="HTH lysR-type" evidence="5">
    <location>
        <begin position="1"/>
        <end position="60"/>
    </location>
</feature>
<keyword evidence="4" id="KW-0804">Transcription</keyword>
<keyword evidence="2" id="KW-0805">Transcription regulation</keyword>
<proteinExistence type="inferred from homology"/>
<evidence type="ECO:0000256" key="2">
    <source>
        <dbReference type="ARBA" id="ARBA00023015"/>
    </source>
</evidence>
<dbReference type="FunFam" id="1.10.10.10:FF:000001">
    <property type="entry name" value="LysR family transcriptional regulator"/>
    <property type="match status" value="1"/>
</dbReference>
<evidence type="ECO:0000256" key="4">
    <source>
        <dbReference type="ARBA" id="ARBA00023163"/>
    </source>
</evidence>
<dbReference type="SUPFAM" id="SSF46785">
    <property type="entry name" value="Winged helix' DNA-binding domain"/>
    <property type="match status" value="1"/>
</dbReference>
<dbReference type="GO" id="GO:0003700">
    <property type="term" value="F:DNA-binding transcription factor activity"/>
    <property type="evidence" value="ECO:0007669"/>
    <property type="project" value="InterPro"/>
</dbReference>
<dbReference type="InterPro" id="IPR036388">
    <property type="entry name" value="WH-like_DNA-bd_sf"/>
</dbReference>